<evidence type="ECO:0000313" key="4">
    <source>
        <dbReference type="Proteomes" id="UP001235303"/>
    </source>
</evidence>
<evidence type="ECO:0000259" key="2">
    <source>
        <dbReference type="Pfam" id="PF07510"/>
    </source>
</evidence>
<dbReference type="GO" id="GO:0004519">
    <property type="term" value="F:endonuclease activity"/>
    <property type="evidence" value="ECO:0007669"/>
    <property type="project" value="UniProtKB-KW"/>
</dbReference>
<dbReference type="InterPro" id="IPR004919">
    <property type="entry name" value="GmrSD_N"/>
</dbReference>
<gene>
    <name evidence="3" type="ORF">PMG71_22000</name>
</gene>
<organism evidence="3 4">
    <name type="scientific">Roseofilum acuticapitatum BLCC-M154</name>
    <dbReference type="NCBI Taxonomy" id="3022444"/>
    <lineage>
        <taxon>Bacteria</taxon>
        <taxon>Bacillati</taxon>
        <taxon>Cyanobacteriota</taxon>
        <taxon>Cyanophyceae</taxon>
        <taxon>Desertifilales</taxon>
        <taxon>Desertifilaceae</taxon>
        <taxon>Roseofilum</taxon>
        <taxon>Roseofilum acuticapitatum</taxon>
    </lineage>
</organism>
<evidence type="ECO:0000313" key="3">
    <source>
        <dbReference type="EMBL" id="MDJ1172105.1"/>
    </source>
</evidence>
<proteinExistence type="predicted"/>
<dbReference type="Pfam" id="PF07510">
    <property type="entry name" value="GmrSD_C"/>
    <property type="match status" value="1"/>
</dbReference>
<accession>A0ABT7AZ02</accession>
<dbReference type="RefSeq" id="WP_283755858.1">
    <property type="nucleotide sequence ID" value="NZ_JAQOSP010000141.1"/>
</dbReference>
<keyword evidence="3" id="KW-0255">Endonuclease</keyword>
<evidence type="ECO:0000259" key="1">
    <source>
        <dbReference type="Pfam" id="PF03235"/>
    </source>
</evidence>
<feature type="domain" description="GmrSD restriction endonucleases C-terminal" evidence="2">
    <location>
        <begin position="440"/>
        <end position="586"/>
    </location>
</feature>
<sequence length="596" mass="69812">MSNIPTIESKNLSIADLFQDFYTVPNFQREYVWKEDNVKKLLEDLFEGLGLYEYESSNQFSEYFLGSIVVCPDRTDDKKTFQLIDGQQRLTTVYLIFCAIRDCIKELGDESRVTENLIKGFAQDMNTGEDIDKYRLSLQYDSLGQKILDCILEGDKYEQSLLKSSQSAQNIDKAWKLIKNFLNDNLEANSKKFKEACSFIANRTKLIRIESPNLKNALKVFETINERGIGLNPVDLLKNYLFIHTSNGNNYNRDWSSLTKKWQEFLTILSQHKQEPLSFMRYYLMSHYPVNLSNTFPEEEIYDWFLENQEKHEIQKNPIKFIETLTLAAEHYCKFTIAKNIDNSDNYHLKNLAQIQGRSKQQLILLLSGRFLRIDLFNKLSLYLENLFFVYAITRKTRRKDFNLGREFARWSKHLRLVKTSEELDSFIEKYFIPELNSLKDDFRQSLLQLSESNLAKYRLRYILAKISQFVEKTAYGNSKELGFYLDKNITIEHILPQSRKNLKSQKLGNLTLLEKTINSSISDNDYDDKLSGYQQSQILITRSLSEIPHVGNDTQLNRAMSQLGLVNFKVWDDSSIDQRQEMLVNIAMKVWGLDI</sequence>
<dbReference type="PANTHER" id="PTHR35149:SF2">
    <property type="entry name" value="DUF262 DOMAIN-CONTAINING PROTEIN"/>
    <property type="match status" value="1"/>
</dbReference>
<keyword evidence="3" id="KW-0540">Nuclease</keyword>
<comment type="caution">
    <text evidence="3">The sequence shown here is derived from an EMBL/GenBank/DDBJ whole genome shotgun (WGS) entry which is preliminary data.</text>
</comment>
<name>A0ABT7AZ02_9CYAN</name>
<reference evidence="3 4" key="1">
    <citation type="submission" date="2023-01" db="EMBL/GenBank/DDBJ databases">
        <title>Novel diversity within Roseofilum (Cyanobacteria; Desertifilaceae) from marine benthic mats with descriptions of four novel species.</title>
        <authorList>
            <person name="Wang Y."/>
            <person name="Berthold D.E."/>
            <person name="Hu J."/>
            <person name="Lefler F.W."/>
            <person name="Laughinghouse H.D. IV."/>
        </authorList>
    </citation>
    <scope>NUCLEOTIDE SEQUENCE [LARGE SCALE GENOMIC DNA]</scope>
    <source>
        <strain evidence="3 4">BLCC-M154</strain>
    </source>
</reference>
<keyword evidence="3" id="KW-0378">Hydrolase</keyword>
<dbReference type="Proteomes" id="UP001235303">
    <property type="component" value="Unassembled WGS sequence"/>
</dbReference>
<keyword evidence="4" id="KW-1185">Reference proteome</keyword>
<dbReference type="EMBL" id="JAQOSP010000141">
    <property type="protein sequence ID" value="MDJ1172105.1"/>
    <property type="molecule type" value="Genomic_DNA"/>
</dbReference>
<dbReference type="PANTHER" id="PTHR35149">
    <property type="entry name" value="SLL5132 PROTEIN"/>
    <property type="match status" value="1"/>
</dbReference>
<protein>
    <submittedName>
        <fullName evidence="3">DUF262 domain-containing HNH endonuclease family protein</fullName>
    </submittedName>
</protein>
<feature type="domain" description="GmrSD restriction endonucleases N-terminal" evidence="1">
    <location>
        <begin position="15"/>
        <end position="242"/>
    </location>
</feature>
<dbReference type="InterPro" id="IPR011089">
    <property type="entry name" value="GmrSD_C"/>
</dbReference>
<dbReference type="Pfam" id="PF03235">
    <property type="entry name" value="GmrSD_N"/>
    <property type="match status" value="1"/>
</dbReference>